<evidence type="ECO:0000256" key="6">
    <source>
        <dbReference type="ARBA" id="ARBA00022989"/>
    </source>
</evidence>
<sequence length="167" mass="18118">MKEKPYWSPYVSGVGLGITLLLAFVFMGRGLGASGAIMRFTTAIVDLFAHDHVMANPYFAKYAENPFSNWLVYEILGVMIGGFLSGMLAGRNKWRTGRGPNISKHKRWVLAFVGGAIMGFGARLSRGCTSGLALTGGATLAVGGWVFMFAVFAAAYATAYFVRKQWI</sequence>
<comment type="subcellular location">
    <subcellularLocation>
        <location evidence="1">Cell inner membrane</location>
        <topology evidence="1">Multi-pass membrane protein</topology>
    </subcellularLocation>
</comment>
<keyword evidence="6 9" id="KW-1133">Transmembrane helix</keyword>
<dbReference type="EMBL" id="DRLD01000165">
    <property type="protein sequence ID" value="HED10223.1"/>
    <property type="molecule type" value="Genomic_DNA"/>
</dbReference>
<evidence type="ECO:0000256" key="1">
    <source>
        <dbReference type="ARBA" id="ARBA00004429"/>
    </source>
</evidence>
<feature type="transmembrane region" description="Helical" evidence="9">
    <location>
        <begin position="137"/>
        <end position="162"/>
    </location>
</feature>
<evidence type="ECO:0000313" key="10">
    <source>
        <dbReference type="EMBL" id="HED10223.1"/>
    </source>
</evidence>
<evidence type="ECO:0000256" key="3">
    <source>
        <dbReference type="ARBA" id="ARBA00022475"/>
    </source>
</evidence>
<reference evidence="10" key="1">
    <citation type="journal article" date="2020" name="mSystems">
        <title>Genome- and Community-Level Interaction Insights into Carbon Utilization and Element Cycling Functions of Hydrothermarchaeota in Hydrothermal Sediment.</title>
        <authorList>
            <person name="Zhou Z."/>
            <person name="Liu Y."/>
            <person name="Xu W."/>
            <person name="Pan J."/>
            <person name="Luo Z.H."/>
            <person name="Li M."/>
        </authorList>
    </citation>
    <scope>NUCLEOTIDE SEQUENCE [LARGE SCALE GENOMIC DNA]</scope>
    <source>
        <strain evidence="10">HyVt-456</strain>
    </source>
</reference>
<organism evidence="10">
    <name type="scientific">Caldithrix abyssi</name>
    <dbReference type="NCBI Taxonomy" id="187145"/>
    <lineage>
        <taxon>Bacteria</taxon>
        <taxon>Pseudomonadati</taxon>
        <taxon>Calditrichota</taxon>
        <taxon>Calditrichia</taxon>
        <taxon>Calditrichales</taxon>
        <taxon>Calditrichaceae</taxon>
        <taxon>Caldithrix</taxon>
    </lineage>
</organism>
<keyword evidence="4" id="KW-0997">Cell inner membrane</keyword>
<comment type="similarity">
    <text evidence="8">Belongs to the TsuA/YedE (TC 9.B.102) family.</text>
</comment>
<keyword evidence="5 9" id="KW-0812">Transmembrane</keyword>
<keyword evidence="7 9" id="KW-0472">Membrane</keyword>
<keyword evidence="3" id="KW-1003">Cell membrane</keyword>
<protein>
    <recommendedName>
        <fullName evidence="11">Sulphur transport domain-containing protein</fullName>
    </recommendedName>
</protein>
<dbReference type="GO" id="GO:0005886">
    <property type="term" value="C:plasma membrane"/>
    <property type="evidence" value="ECO:0007669"/>
    <property type="project" value="UniProtKB-SubCell"/>
</dbReference>
<evidence type="ECO:0008006" key="11">
    <source>
        <dbReference type="Google" id="ProtNLM"/>
    </source>
</evidence>
<gene>
    <name evidence="10" type="ORF">ENJ10_06015</name>
</gene>
<comment type="caution">
    <text evidence="10">The sequence shown here is derived from an EMBL/GenBank/DDBJ whole genome shotgun (WGS) entry which is preliminary data.</text>
</comment>
<keyword evidence="2" id="KW-0813">Transport</keyword>
<feature type="transmembrane region" description="Helical" evidence="9">
    <location>
        <begin position="70"/>
        <end position="88"/>
    </location>
</feature>
<evidence type="ECO:0000256" key="7">
    <source>
        <dbReference type="ARBA" id="ARBA00023136"/>
    </source>
</evidence>
<evidence type="ECO:0000256" key="5">
    <source>
        <dbReference type="ARBA" id="ARBA00022692"/>
    </source>
</evidence>
<evidence type="ECO:0000256" key="4">
    <source>
        <dbReference type="ARBA" id="ARBA00022519"/>
    </source>
</evidence>
<evidence type="ECO:0000256" key="2">
    <source>
        <dbReference type="ARBA" id="ARBA00022448"/>
    </source>
</evidence>
<feature type="transmembrane region" description="Helical" evidence="9">
    <location>
        <begin position="108"/>
        <end position="125"/>
    </location>
</feature>
<evidence type="ECO:0000256" key="8">
    <source>
        <dbReference type="ARBA" id="ARBA00035655"/>
    </source>
</evidence>
<proteinExistence type="inferred from homology"/>
<accession>A0A7V1LLI9</accession>
<dbReference type="Pfam" id="PF04143">
    <property type="entry name" value="Sulf_transp"/>
    <property type="match status" value="1"/>
</dbReference>
<feature type="transmembrane region" description="Helical" evidence="9">
    <location>
        <begin position="6"/>
        <end position="26"/>
    </location>
</feature>
<name>A0A7V1LLI9_CALAY</name>
<dbReference type="InterPro" id="IPR007272">
    <property type="entry name" value="Sulf_transp_TsuA/YedE"/>
</dbReference>
<dbReference type="PANTHER" id="PTHR30574">
    <property type="entry name" value="INNER MEMBRANE PROTEIN YEDE"/>
    <property type="match status" value="1"/>
</dbReference>
<dbReference type="PANTHER" id="PTHR30574:SF1">
    <property type="entry name" value="SULPHUR TRANSPORT DOMAIN-CONTAINING PROTEIN"/>
    <property type="match status" value="1"/>
</dbReference>
<dbReference type="Proteomes" id="UP000886005">
    <property type="component" value="Unassembled WGS sequence"/>
</dbReference>
<evidence type="ECO:0000256" key="9">
    <source>
        <dbReference type="SAM" id="Phobius"/>
    </source>
</evidence>
<dbReference type="AlphaFoldDB" id="A0A7V1LLI9"/>